<organism evidence="2">
    <name type="scientific">Lyngbya confervoides BDU141951</name>
    <dbReference type="NCBI Taxonomy" id="1574623"/>
    <lineage>
        <taxon>Bacteria</taxon>
        <taxon>Bacillati</taxon>
        <taxon>Cyanobacteriota</taxon>
        <taxon>Cyanophyceae</taxon>
        <taxon>Oscillatoriophycideae</taxon>
        <taxon>Oscillatoriales</taxon>
        <taxon>Microcoleaceae</taxon>
        <taxon>Lyngbya</taxon>
    </lineage>
</organism>
<name>A0A0C1YD05_9CYAN</name>
<reference evidence="2" key="1">
    <citation type="submission" date="2014-11" db="EMBL/GenBank/DDBJ databases">
        <authorList>
            <person name="Malar M.C."/>
            <person name="Sen D."/>
            <person name="Tripathy S."/>
        </authorList>
    </citation>
    <scope>NUCLEOTIDE SEQUENCE</scope>
    <source>
        <strain evidence="2">BDU141951</strain>
    </source>
</reference>
<dbReference type="AlphaFoldDB" id="A0A0C1YD05"/>
<dbReference type="EMBL" id="JTHE02000003">
    <property type="protein sequence ID" value="NEV66351.1"/>
    <property type="molecule type" value="Genomic_DNA"/>
</dbReference>
<accession>A0A0C1YD05</accession>
<sequence>MQVYVLLFNAGTDNEGIHSLQANGRNTVLMFEDEDDATRFGLMLEAQDFPTPDIEAFEQDEIEEFCEEAGFDLRLIPAGSLMVPPDSAVEAMDWDPDGEYVAEEPPTADESRLSNEELDDIRQRLEKLL</sequence>
<dbReference type="Pfam" id="PF11360">
    <property type="entry name" value="DUF3110"/>
    <property type="match status" value="1"/>
</dbReference>
<evidence type="ECO:0000256" key="1">
    <source>
        <dbReference type="SAM" id="MobiDB-lite"/>
    </source>
</evidence>
<reference evidence="2" key="2">
    <citation type="journal article" date="2015" name="Genome Announc.">
        <title>Draft Genome Sequence of Filamentous Marine Cyanobacterium Lyngbya confervoides Strain BDU141951.</title>
        <authorList>
            <person name="Chandrababunaidu M.M."/>
            <person name="Sen D."/>
            <person name="Tripathy S."/>
        </authorList>
    </citation>
    <scope>NUCLEOTIDE SEQUENCE</scope>
    <source>
        <strain evidence="2">BDU141951</strain>
    </source>
</reference>
<proteinExistence type="predicted"/>
<protein>
    <submittedName>
        <fullName evidence="2">DUF3110 domain-containing protein</fullName>
    </submittedName>
</protein>
<feature type="region of interest" description="Disordered" evidence="1">
    <location>
        <begin position="92"/>
        <end position="117"/>
    </location>
</feature>
<feature type="compositionally biased region" description="Acidic residues" evidence="1">
    <location>
        <begin position="92"/>
        <end position="102"/>
    </location>
</feature>
<evidence type="ECO:0000313" key="2">
    <source>
        <dbReference type="EMBL" id="NEV66351.1"/>
    </source>
</evidence>
<reference evidence="2" key="3">
    <citation type="submission" date="2020-02" db="EMBL/GenBank/DDBJ databases">
        <authorList>
            <person name="Sarangi A.N."/>
            <person name="Ghosh S."/>
            <person name="Mukherjee M."/>
            <person name="Tripathy S."/>
        </authorList>
    </citation>
    <scope>NUCLEOTIDE SEQUENCE</scope>
    <source>
        <strain evidence="2">BDU141951</strain>
    </source>
</reference>
<dbReference type="InterPro" id="IPR021503">
    <property type="entry name" value="DUF3110"/>
</dbReference>
<comment type="caution">
    <text evidence="2">The sequence shown here is derived from an EMBL/GenBank/DDBJ whole genome shotgun (WGS) entry which is preliminary data.</text>
</comment>
<gene>
    <name evidence="2" type="ORF">QQ91_004385</name>
</gene>